<protein>
    <recommendedName>
        <fullName evidence="2">F-box domain-containing protein</fullName>
    </recommendedName>
</protein>
<comment type="caution">
    <text evidence="3">The sequence shown here is derived from an EMBL/GenBank/DDBJ whole genome shotgun (WGS) entry which is preliminary data.</text>
</comment>
<dbReference type="SUPFAM" id="SSF81383">
    <property type="entry name" value="F-box domain"/>
    <property type="match status" value="1"/>
</dbReference>
<dbReference type="Proteomes" id="UP001583172">
    <property type="component" value="Unassembled WGS sequence"/>
</dbReference>
<evidence type="ECO:0000256" key="1">
    <source>
        <dbReference type="SAM" id="MobiDB-lite"/>
    </source>
</evidence>
<dbReference type="InterPro" id="IPR036047">
    <property type="entry name" value="F-box-like_dom_sf"/>
</dbReference>
<evidence type="ECO:0000313" key="3">
    <source>
        <dbReference type="EMBL" id="KAL1837765.1"/>
    </source>
</evidence>
<accession>A0ABR3V7J6</accession>
<name>A0ABR3V7J6_HUMIN</name>
<dbReference type="InterPro" id="IPR001810">
    <property type="entry name" value="F-box_dom"/>
</dbReference>
<gene>
    <name evidence="3" type="ORF">VTJ49DRAFT_3429</name>
</gene>
<dbReference type="CDD" id="cd09917">
    <property type="entry name" value="F-box_SF"/>
    <property type="match status" value="1"/>
</dbReference>
<dbReference type="PROSITE" id="PS50181">
    <property type="entry name" value="FBOX"/>
    <property type="match status" value="1"/>
</dbReference>
<proteinExistence type="predicted"/>
<evidence type="ECO:0000313" key="4">
    <source>
        <dbReference type="Proteomes" id="UP001583172"/>
    </source>
</evidence>
<feature type="compositionally biased region" description="Acidic residues" evidence="1">
    <location>
        <begin position="450"/>
        <end position="474"/>
    </location>
</feature>
<keyword evidence="4" id="KW-1185">Reference proteome</keyword>
<dbReference type="SUPFAM" id="SSF52047">
    <property type="entry name" value="RNI-like"/>
    <property type="match status" value="1"/>
</dbReference>
<dbReference type="EMBL" id="JAZGSY010000265">
    <property type="protein sequence ID" value="KAL1837765.1"/>
    <property type="molecule type" value="Genomic_DNA"/>
</dbReference>
<dbReference type="Pfam" id="PF12937">
    <property type="entry name" value="F-box-like"/>
    <property type="match status" value="1"/>
</dbReference>
<reference evidence="3 4" key="1">
    <citation type="journal article" date="2024" name="Commun. Biol.">
        <title>Comparative genomic analysis of thermophilic fungi reveals convergent evolutionary adaptations and gene losses.</title>
        <authorList>
            <person name="Steindorff A.S."/>
            <person name="Aguilar-Pontes M.V."/>
            <person name="Robinson A.J."/>
            <person name="Andreopoulos B."/>
            <person name="LaButti K."/>
            <person name="Kuo A."/>
            <person name="Mondo S."/>
            <person name="Riley R."/>
            <person name="Otillar R."/>
            <person name="Haridas S."/>
            <person name="Lipzen A."/>
            <person name="Grimwood J."/>
            <person name="Schmutz J."/>
            <person name="Clum A."/>
            <person name="Reid I.D."/>
            <person name="Moisan M.C."/>
            <person name="Butler G."/>
            <person name="Nguyen T.T.M."/>
            <person name="Dewar K."/>
            <person name="Conant G."/>
            <person name="Drula E."/>
            <person name="Henrissat B."/>
            <person name="Hansel C."/>
            <person name="Singer S."/>
            <person name="Hutchinson M.I."/>
            <person name="de Vries R.P."/>
            <person name="Natvig D.O."/>
            <person name="Powell A.J."/>
            <person name="Tsang A."/>
            <person name="Grigoriev I.V."/>
        </authorList>
    </citation>
    <scope>NUCLEOTIDE SEQUENCE [LARGE SCALE GENOMIC DNA]</scope>
    <source>
        <strain evidence="3 4">CBS 620.91</strain>
    </source>
</reference>
<feature type="domain" description="F-box" evidence="2">
    <location>
        <begin position="6"/>
        <end position="55"/>
    </location>
</feature>
<evidence type="ECO:0000259" key="2">
    <source>
        <dbReference type="PROSITE" id="PS50181"/>
    </source>
</evidence>
<feature type="region of interest" description="Disordered" evidence="1">
    <location>
        <begin position="442"/>
        <end position="474"/>
    </location>
</feature>
<sequence>MDPQSTSPLVHLPLEILLRITHHISTVDLGNVRLTCRALERATFSFFSHEFFRKKQFMITTFSLQVLLDISKHPTLSPCLKHVILSTDRPKATEPWGRVITEEQSVQLELALADHMQLLTTGRLRDMLTDVFTNLKHLETVDIRNFNSPSRHRDRTQWRSYGARTLEAASHVRVYASPWITNDPYPSEVFTATTAALAAAQARPKSIEVLERNRGHDGPFSLQDAAFYIPPHIKSSMASLLGGLESLHLTMSFHPRKEPFMIQKFLALATNVTWLRLNFHCLHVDHPECVISWLGQDPGFSQTKSFETPPAKLPKLERLDLGDATLNYKSVLRLLTKFAPTLKSVSLRRICFQDDENMNRDEPVNPWNSFLKAIPRIPNLDLKVLDISYPRTSTYHWWIDVTFEQSGGRNPPTQWQCTTSTMTMEKAIEQALEAIRIKWPSWGRSATSESESEESDEMEEEEENEDDGGEEAAE</sequence>
<organism evidence="3 4">
    <name type="scientific">Humicola insolens</name>
    <name type="common">Soft-rot fungus</name>
    <dbReference type="NCBI Taxonomy" id="85995"/>
    <lineage>
        <taxon>Eukaryota</taxon>
        <taxon>Fungi</taxon>
        <taxon>Dikarya</taxon>
        <taxon>Ascomycota</taxon>
        <taxon>Pezizomycotina</taxon>
        <taxon>Sordariomycetes</taxon>
        <taxon>Sordariomycetidae</taxon>
        <taxon>Sordariales</taxon>
        <taxon>Chaetomiaceae</taxon>
        <taxon>Mycothermus</taxon>
    </lineage>
</organism>